<sequence>MDGGMLAHALCAYRVTTTRTRGFRLQFAVTRRSQIKGYQLNTARRRTAVETETFKEQRLVNEKTVRCRLKPPEVREVCAGAEAERKQPCYVVNTKPVRICKTKRCGALRLETKQAHTRLLPLTTRVILGRPTCVCLLPLGVGRYTG</sequence>
<name>A0AAV7RDV4_PLEWA</name>
<protein>
    <submittedName>
        <fullName evidence="1">Uncharacterized protein</fullName>
    </submittedName>
</protein>
<organism evidence="1 2">
    <name type="scientific">Pleurodeles waltl</name>
    <name type="common">Iberian ribbed newt</name>
    <dbReference type="NCBI Taxonomy" id="8319"/>
    <lineage>
        <taxon>Eukaryota</taxon>
        <taxon>Metazoa</taxon>
        <taxon>Chordata</taxon>
        <taxon>Craniata</taxon>
        <taxon>Vertebrata</taxon>
        <taxon>Euteleostomi</taxon>
        <taxon>Amphibia</taxon>
        <taxon>Batrachia</taxon>
        <taxon>Caudata</taxon>
        <taxon>Salamandroidea</taxon>
        <taxon>Salamandridae</taxon>
        <taxon>Pleurodelinae</taxon>
        <taxon>Pleurodeles</taxon>
    </lineage>
</organism>
<reference evidence="1" key="1">
    <citation type="journal article" date="2022" name="bioRxiv">
        <title>Sequencing and chromosome-scale assembly of the giantPleurodeles waltlgenome.</title>
        <authorList>
            <person name="Brown T."/>
            <person name="Elewa A."/>
            <person name="Iarovenko S."/>
            <person name="Subramanian E."/>
            <person name="Araus A.J."/>
            <person name="Petzold A."/>
            <person name="Susuki M."/>
            <person name="Suzuki K.-i.T."/>
            <person name="Hayashi T."/>
            <person name="Toyoda A."/>
            <person name="Oliveira C."/>
            <person name="Osipova E."/>
            <person name="Leigh N.D."/>
            <person name="Simon A."/>
            <person name="Yun M.H."/>
        </authorList>
    </citation>
    <scope>NUCLEOTIDE SEQUENCE</scope>
    <source>
        <strain evidence="1">20211129_DDA</strain>
        <tissue evidence="1">Liver</tissue>
    </source>
</reference>
<dbReference type="EMBL" id="JANPWB010000009">
    <property type="protein sequence ID" value="KAJ1148910.1"/>
    <property type="molecule type" value="Genomic_DNA"/>
</dbReference>
<evidence type="ECO:0000313" key="1">
    <source>
        <dbReference type="EMBL" id="KAJ1148910.1"/>
    </source>
</evidence>
<evidence type="ECO:0000313" key="2">
    <source>
        <dbReference type="Proteomes" id="UP001066276"/>
    </source>
</evidence>
<comment type="caution">
    <text evidence="1">The sequence shown here is derived from an EMBL/GenBank/DDBJ whole genome shotgun (WGS) entry which is preliminary data.</text>
</comment>
<accession>A0AAV7RDV4</accession>
<dbReference type="Proteomes" id="UP001066276">
    <property type="component" value="Chromosome 5"/>
</dbReference>
<gene>
    <name evidence="1" type="ORF">NDU88_001734</name>
</gene>
<dbReference type="AlphaFoldDB" id="A0AAV7RDV4"/>
<proteinExistence type="predicted"/>
<keyword evidence="2" id="KW-1185">Reference proteome</keyword>